<evidence type="ECO:0000313" key="12">
    <source>
        <dbReference type="Proteomes" id="UP000242700"/>
    </source>
</evidence>
<dbReference type="Proteomes" id="UP000242700">
    <property type="component" value="Unassembled WGS sequence"/>
</dbReference>
<dbReference type="Pfam" id="PF00289">
    <property type="entry name" value="Biotin_carb_N"/>
    <property type="match status" value="1"/>
</dbReference>
<sequence>MKKVLIANRGEIAVRIIRTLKEMNITSVAVYSSGDKDSLHVALADEAYCIGGPSSADSYLNIDNILQAALMSGADAIHPGYGFLSETPEFARRTEELGKIFIGPTAETMEKMGNKSMARQTMEKAGVPVIPGSDGIVNSIEEVKTLAANITYPVVIKAVSGGGGKGMRFAHSDEDVDKLYAEAKKEAKSSFNDDRLYVEKYIPKARHIEIQIIGDGHGGAVHLYERDCSIQRNNQKLLEEAPATILSEKERADITETTRQAIEQLNYRGAGTIEYLYVTEEKRFYFIEMNTRVQVEHTVSEEVTGVDIIRAQIDVAFNDDIGFSQNDVQLTGHAIEARINAEDPASNFMPSPGKIETLHLGLGRNVRVDTHIYSGYTIPPYYDSMIAKIIVTAKDRHSAFEKLQLVLGETVIEPVKTNLDFQYYLTGHPKVLANDYDIKFIHTENIIE</sequence>
<dbReference type="SUPFAM" id="SSF52440">
    <property type="entry name" value="PreATP-grasp domain"/>
    <property type="match status" value="1"/>
</dbReference>
<dbReference type="GO" id="GO:0005524">
    <property type="term" value="F:ATP binding"/>
    <property type="evidence" value="ECO:0007669"/>
    <property type="project" value="UniProtKB-UniRule"/>
</dbReference>
<evidence type="ECO:0000256" key="7">
    <source>
        <dbReference type="ARBA" id="ARBA00048600"/>
    </source>
</evidence>
<keyword evidence="3" id="KW-0436">Ligase</keyword>
<evidence type="ECO:0000256" key="4">
    <source>
        <dbReference type="ARBA" id="ARBA00022741"/>
    </source>
</evidence>
<dbReference type="PROSITE" id="PS50975">
    <property type="entry name" value="ATP_GRASP"/>
    <property type="match status" value="1"/>
</dbReference>
<evidence type="ECO:0000256" key="3">
    <source>
        <dbReference type="ARBA" id="ARBA00022598"/>
    </source>
</evidence>
<dbReference type="RefSeq" id="WP_092596495.1">
    <property type="nucleotide sequence ID" value="NZ_FNFI01000004.1"/>
</dbReference>
<evidence type="ECO:0000256" key="8">
    <source>
        <dbReference type="PROSITE-ProRule" id="PRU00409"/>
    </source>
</evidence>
<dbReference type="PROSITE" id="PS00867">
    <property type="entry name" value="CPSASE_2"/>
    <property type="match status" value="1"/>
</dbReference>
<dbReference type="PANTHER" id="PTHR48095">
    <property type="entry name" value="PYRUVATE CARBOXYLASE SUBUNIT A"/>
    <property type="match status" value="1"/>
</dbReference>
<dbReference type="PANTHER" id="PTHR48095:SF2">
    <property type="entry name" value="BIOTIN CARBOXYLASE, CHLOROPLASTIC"/>
    <property type="match status" value="1"/>
</dbReference>
<evidence type="ECO:0000256" key="1">
    <source>
        <dbReference type="ARBA" id="ARBA00003761"/>
    </source>
</evidence>
<organism evidence="11 12">
    <name type="scientific">Jeotgalicoccus aerolatus</name>
    <dbReference type="NCBI Taxonomy" id="709510"/>
    <lineage>
        <taxon>Bacteria</taxon>
        <taxon>Bacillati</taxon>
        <taxon>Bacillota</taxon>
        <taxon>Bacilli</taxon>
        <taxon>Bacillales</taxon>
        <taxon>Staphylococcaceae</taxon>
        <taxon>Jeotgalicoccus</taxon>
    </lineage>
</organism>
<dbReference type="InterPro" id="IPR011054">
    <property type="entry name" value="Rudment_hybrid_motif"/>
</dbReference>
<evidence type="ECO:0000256" key="6">
    <source>
        <dbReference type="ARBA" id="ARBA00023267"/>
    </source>
</evidence>
<evidence type="ECO:0000259" key="9">
    <source>
        <dbReference type="PROSITE" id="PS50975"/>
    </source>
</evidence>
<evidence type="ECO:0000259" key="10">
    <source>
        <dbReference type="PROSITE" id="PS50979"/>
    </source>
</evidence>
<gene>
    <name evidence="11" type="ORF">SAMN05216187_104156</name>
</gene>
<keyword evidence="4 8" id="KW-0547">Nucleotide-binding</keyword>
<comment type="function">
    <text evidence="1">This protein is a component of the acetyl coenzyme A carboxylase complex; first, biotin carboxylase catalyzes the carboxylation of the carrier protein and then the transcarboxylase transfers the carboxyl group to form malonyl-CoA.</text>
</comment>
<dbReference type="EMBL" id="FNFI01000004">
    <property type="protein sequence ID" value="SDK04150.1"/>
    <property type="molecule type" value="Genomic_DNA"/>
</dbReference>
<dbReference type="InterPro" id="IPR011764">
    <property type="entry name" value="Biotin_carboxylation_dom"/>
</dbReference>
<dbReference type="PROSITE" id="PS50979">
    <property type="entry name" value="BC"/>
    <property type="match status" value="1"/>
</dbReference>
<dbReference type="Gene3D" id="3.30.470.20">
    <property type="entry name" value="ATP-grasp fold, B domain"/>
    <property type="match status" value="1"/>
</dbReference>
<dbReference type="OrthoDB" id="9807469at2"/>
<keyword evidence="5 8" id="KW-0067">ATP-binding</keyword>
<dbReference type="NCBIfam" id="NF006367">
    <property type="entry name" value="PRK08591.1"/>
    <property type="match status" value="1"/>
</dbReference>
<evidence type="ECO:0000313" key="11">
    <source>
        <dbReference type="EMBL" id="SDK04150.1"/>
    </source>
</evidence>
<dbReference type="SMART" id="SM00878">
    <property type="entry name" value="Biotin_carb_C"/>
    <property type="match status" value="1"/>
</dbReference>
<dbReference type="InterPro" id="IPR005479">
    <property type="entry name" value="CPAse_ATP-bd"/>
</dbReference>
<dbReference type="Pfam" id="PF02786">
    <property type="entry name" value="CPSase_L_D2"/>
    <property type="match status" value="1"/>
</dbReference>
<keyword evidence="6" id="KW-0092">Biotin</keyword>
<dbReference type="GO" id="GO:0046872">
    <property type="term" value="F:metal ion binding"/>
    <property type="evidence" value="ECO:0007669"/>
    <property type="project" value="InterPro"/>
</dbReference>
<evidence type="ECO:0000256" key="2">
    <source>
        <dbReference type="ARBA" id="ARBA00013263"/>
    </source>
</evidence>
<feature type="domain" description="Biotin carboxylation" evidence="10">
    <location>
        <begin position="1"/>
        <end position="446"/>
    </location>
</feature>
<feature type="domain" description="ATP-grasp" evidence="9">
    <location>
        <begin position="119"/>
        <end position="317"/>
    </location>
</feature>
<dbReference type="FunFam" id="3.40.50.20:FF:000010">
    <property type="entry name" value="Propionyl-CoA carboxylase subunit alpha"/>
    <property type="match status" value="1"/>
</dbReference>
<dbReference type="InterPro" id="IPR005481">
    <property type="entry name" value="BC-like_N"/>
</dbReference>
<dbReference type="Pfam" id="PF02785">
    <property type="entry name" value="Biotin_carb_C"/>
    <property type="match status" value="1"/>
</dbReference>
<dbReference type="FunFam" id="3.30.1490.20:FF:000018">
    <property type="entry name" value="Biotin carboxylase"/>
    <property type="match status" value="1"/>
</dbReference>
<dbReference type="InterPro" id="IPR051602">
    <property type="entry name" value="ACC_Biotin_Carboxylase"/>
</dbReference>
<name>A0A1G8YQ25_9STAP</name>
<dbReference type="AlphaFoldDB" id="A0A1G8YQ25"/>
<dbReference type="GO" id="GO:0004075">
    <property type="term" value="F:biotin carboxylase activity"/>
    <property type="evidence" value="ECO:0007669"/>
    <property type="project" value="UniProtKB-EC"/>
</dbReference>
<dbReference type="SUPFAM" id="SSF56059">
    <property type="entry name" value="Glutathione synthetase ATP-binding domain-like"/>
    <property type="match status" value="1"/>
</dbReference>
<comment type="catalytic activity">
    <reaction evidence="7">
        <text>N(6)-biotinyl-L-lysyl-[protein] + hydrogencarbonate + ATP = N(6)-carboxybiotinyl-L-lysyl-[protein] + ADP + phosphate + H(+)</text>
        <dbReference type="Rhea" id="RHEA:13501"/>
        <dbReference type="Rhea" id="RHEA-COMP:10505"/>
        <dbReference type="Rhea" id="RHEA-COMP:10506"/>
        <dbReference type="ChEBI" id="CHEBI:15378"/>
        <dbReference type="ChEBI" id="CHEBI:17544"/>
        <dbReference type="ChEBI" id="CHEBI:30616"/>
        <dbReference type="ChEBI" id="CHEBI:43474"/>
        <dbReference type="ChEBI" id="CHEBI:83144"/>
        <dbReference type="ChEBI" id="CHEBI:83145"/>
        <dbReference type="ChEBI" id="CHEBI:456216"/>
        <dbReference type="EC" id="6.3.4.14"/>
    </reaction>
</comment>
<proteinExistence type="predicted"/>
<protein>
    <recommendedName>
        <fullName evidence="2">biotin carboxylase</fullName>
        <ecNumber evidence="2">6.3.4.14</ecNumber>
    </recommendedName>
</protein>
<dbReference type="InterPro" id="IPR005482">
    <property type="entry name" value="Biotin_COase_C"/>
</dbReference>
<evidence type="ECO:0000256" key="5">
    <source>
        <dbReference type="ARBA" id="ARBA00022840"/>
    </source>
</evidence>
<reference evidence="12" key="1">
    <citation type="submission" date="2016-10" db="EMBL/GenBank/DDBJ databases">
        <authorList>
            <person name="Varghese N."/>
            <person name="Submissions S."/>
        </authorList>
    </citation>
    <scope>NUCLEOTIDE SEQUENCE [LARGE SCALE GENOMIC DNA]</scope>
    <source>
        <strain evidence="12">CGMCC 1.8911</strain>
    </source>
</reference>
<accession>A0A1G8YQ25</accession>
<dbReference type="SUPFAM" id="SSF51246">
    <property type="entry name" value="Rudiment single hybrid motif"/>
    <property type="match status" value="1"/>
</dbReference>
<dbReference type="EC" id="6.3.4.14" evidence="2"/>
<dbReference type="InterPro" id="IPR016185">
    <property type="entry name" value="PreATP-grasp_dom_sf"/>
</dbReference>
<dbReference type="InterPro" id="IPR011761">
    <property type="entry name" value="ATP-grasp"/>
</dbReference>
<dbReference type="STRING" id="586411.SAMN05216187_104156"/>